<dbReference type="EMBL" id="MU276355">
    <property type="protein sequence ID" value="KAI0039114.1"/>
    <property type="molecule type" value="Genomic_DNA"/>
</dbReference>
<evidence type="ECO:0000313" key="1">
    <source>
        <dbReference type="EMBL" id="KAI0039114.1"/>
    </source>
</evidence>
<proteinExistence type="predicted"/>
<name>A0ACB8R4R1_9AGAM</name>
<dbReference type="Proteomes" id="UP000814033">
    <property type="component" value="Unassembled WGS sequence"/>
</dbReference>
<reference evidence="1" key="2">
    <citation type="journal article" date="2022" name="New Phytol.">
        <title>Evolutionary transition to the ectomycorrhizal habit in the genomes of a hyperdiverse lineage of mushroom-forming fungi.</title>
        <authorList>
            <person name="Looney B."/>
            <person name="Miyauchi S."/>
            <person name="Morin E."/>
            <person name="Drula E."/>
            <person name="Courty P.E."/>
            <person name="Kohler A."/>
            <person name="Kuo A."/>
            <person name="LaButti K."/>
            <person name="Pangilinan J."/>
            <person name="Lipzen A."/>
            <person name="Riley R."/>
            <person name="Andreopoulos W."/>
            <person name="He G."/>
            <person name="Johnson J."/>
            <person name="Nolan M."/>
            <person name="Tritt A."/>
            <person name="Barry K.W."/>
            <person name="Grigoriev I.V."/>
            <person name="Nagy L.G."/>
            <person name="Hibbett D."/>
            <person name="Henrissat B."/>
            <person name="Matheny P.B."/>
            <person name="Labbe J."/>
            <person name="Martin F.M."/>
        </authorList>
    </citation>
    <scope>NUCLEOTIDE SEQUENCE</scope>
    <source>
        <strain evidence="1">FP105234-sp</strain>
    </source>
</reference>
<sequence length="707" mass="76374">MPGARRTPVSNPEPAQLAPQRTQRSNRGQNGAAAQLAKVGNAVSHKPHQKKQVVVPPRSDAQGSRVITPALNPMAPEAQRPPPRARQVTKPRKKVLAAHPSVQDTAPVLPAEQHPPVLNSLQLPPGVGDPRFGFSETHSGGYVGRYGQRTAALEPHAHGSLLDFAAPLPENPPYLPSTYNSPVSTPPAPHRSSPLIAPPTPNPYGPPPPAFRFPVTTASAPFSSNTGVISQALPKASSAAAGLNGGDSDGRDVQEDDDEPEDDDGPDDDGPDDDGPDDDGPDDDGPDGDGQVPNTEEFSDSDTEVQYNEGPNSCADVAAQPDRPSVSTALTHPVPLDDQAGTVFQQARAVQSSSQDVLDEYWRKNRRPKPPAAPALHASAVAIHANLPAQQSALSTPSHNTQQRRRASVGSDDDDDDSPQPKKRRRRSKKADDGDSDNGQSTSLTIIRLTPPWRWVVRQAKSSIQLARLTQNAFIDFDTGMKDAAEAVYEACARHQDEFYGPALVSEPGMPSIDIFRLVYEEGSTYRGAFKRVAQGIVHSMCIPKGDQNSATSYKTQVQDAVGKLLRDGAYLHGLDTSEQHVNFGSHVLREIALRHTFAPGHPGALFPATFQNGLPPAMIAFAGVTYRCCLEEWKTGARRNVSMTAKDFQKRYLKIFEDIKDVLNDPKHGPVFKAMLVRWAEMGRSQMAPKYDNDNDSDMDNGIVLS</sequence>
<protein>
    <submittedName>
        <fullName evidence="1">Uncharacterized protein</fullName>
    </submittedName>
</protein>
<keyword evidence="2" id="KW-1185">Reference proteome</keyword>
<evidence type="ECO:0000313" key="2">
    <source>
        <dbReference type="Proteomes" id="UP000814033"/>
    </source>
</evidence>
<gene>
    <name evidence="1" type="ORF">FA95DRAFT_1612842</name>
</gene>
<organism evidence="1 2">
    <name type="scientific">Auriscalpium vulgare</name>
    <dbReference type="NCBI Taxonomy" id="40419"/>
    <lineage>
        <taxon>Eukaryota</taxon>
        <taxon>Fungi</taxon>
        <taxon>Dikarya</taxon>
        <taxon>Basidiomycota</taxon>
        <taxon>Agaricomycotina</taxon>
        <taxon>Agaricomycetes</taxon>
        <taxon>Russulales</taxon>
        <taxon>Auriscalpiaceae</taxon>
        <taxon>Auriscalpium</taxon>
    </lineage>
</organism>
<comment type="caution">
    <text evidence="1">The sequence shown here is derived from an EMBL/GenBank/DDBJ whole genome shotgun (WGS) entry which is preliminary data.</text>
</comment>
<accession>A0ACB8R4R1</accession>
<reference evidence="1" key="1">
    <citation type="submission" date="2021-02" db="EMBL/GenBank/DDBJ databases">
        <authorList>
            <consortium name="DOE Joint Genome Institute"/>
            <person name="Ahrendt S."/>
            <person name="Looney B.P."/>
            <person name="Miyauchi S."/>
            <person name="Morin E."/>
            <person name="Drula E."/>
            <person name="Courty P.E."/>
            <person name="Chicoki N."/>
            <person name="Fauchery L."/>
            <person name="Kohler A."/>
            <person name="Kuo A."/>
            <person name="Labutti K."/>
            <person name="Pangilinan J."/>
            <person name="Lipzen A."/>
            <person name="Riley R."/>
            <person name="Andreopoulos W."/>
            <person name="He G."/>
            <person name="Johnson J."/>
            <person name="Barry K.W."/>
            <person name="Grigoriev I.V."/>
            <person name="Nagy L."/>
            <person name="Hibbett D."/>
            <person name="Henrissat B."/>
            <person name="Matheny P.B."/>
            <person name="Labbe J."/>
            <person name="Martin F."/>
        </authorList>
    </citation>
    <scope>NUCLEOTIDE SEQUENCE</scope>
    <source>
        <strain evidence="1">FP105234-sp</strain>
    </source>
</reference>